<accession>A0A3E0HPE2</accession>
<feature type="region of interest" description="Disordered" evidence="1">
    <location>
        <begin position="39"/>
        <end position="86"/>
    </location>
</feature>
<comment type="caution">
    <text evidence="4">The sequence shown here is derived from an EMBL/GenBank/DDBJ whole genome shotgun (WGS) entry which is preliminary data.</text>
</comment>
<evidence type="ECO:0000313" key="5">
    <source>
        <dbReference type="Proteomes" id="UP000256269"/>
    </source>
</evidence>
<keyword evidence="2" id="KW-0732">Signal</keyword>
<feature type="signal peptide" evidence="2">
    <location>
        <begin position="1"/>
        <end position="26"/>
    </location>
</feature>
<feature type="domain" description="DUF4232" evidence="3">
    <location>
        <begin position="86"/>
        <end position="219"/>
    </location>
</feature>
<dbReference type="PROSITE" id="PS51257">
    <property type="entry name" value="PROKAR_LIPOPROTEIN"/>
    <property type="match status" value="1"/>
</dbReference>
<sequence>MRSTIAVGLVCAAGAIVLSACGGAHIDATVTPITNGNATTSASAPTSATQSANAGGGSNQSGGGQTGGQTGNNGAQPVVSANPSNCKSSELKLSFGHDADHAMQKTYTSLQFTNTGQRTCTLQGFPGVSFVTGDNGQQVGEAANRSGNQGPTITLRPGYSTNAGLIMVNPDPFDPAQCKQVDVRGLRVYPPNETAAMFLPSTGATCSGNVGPLLTVSSVGTSITG</sequence>
<dbReference type="Pfam" id="PF14016">
    <property type="entry name" value="DUF4232"/>
    <property type="match status" value="1"/>
</dbReference>
<dbReference type="EMBL" id="QUNO01000005">
    <property type="protein sequence ID" value="REH48393.1"/>
    <property type="molecule type" value="Genomic_DNA"/>
</dbReference>
<proteinExistence type="predicted"/>
<protein>
    <submittedName>
        <fullName evidence="4">Uncharacterized protein DUF4232</fullName>
    </submittedName>
</protein>
<evidence type="ECO:0000256" key="2">
    <source>
        <dbReference type="SAM" id="SignalP"/>
    </source>
</evidence>
<feature type="chain" id="PRO_5017543977" evidence="2">
    <location>
        <begin position="27"/>
        <end position="225"/>
    </location>
</feature>
<dbReference type="AlphaFoldDB" id="A0A3E0HPE2"/>
<feature type="compositionally biased region" description="Gly residues" evidence="1">
    <location>
        <begin position="54"/>
        <end position="71"/>
    </location>
</feature>
<dbReference type="Proteomes" id="UP000256269">
    <property type="component" value="Unassembled WGS sequence"/>
</dbReference>
<name>A0A3E0HPE2_9PSEU</name>
<keyword evidence="5" id="KW-1185">Reference proteome</keyword>
<evidence type="ECO:0000313" key="4">
    <source>
        <dbReference type="EMBL" id="REH48393.1"/>
    </source>
</evidence>
<dbReference type="RefSeq" id="WP_116175166.1">
    <property type="nucleotide sequence ID" value="NZ_CP144375.1"/>
</dbReference>
<dbReference type="OrthoDB" id="3268346at2"/>
<feature type="compositionally biased region" description="Low complexity" evidence="1">
    <location>
        <begin position="39"/>
        <end position="53"/>
    </location>
</feature>
<evidence type="ECO:0000256" key="1">
    <source>
        <dbReference type="SAM" id="MobiDB-lite"/>
    </source>
</evidence>
<reference evidence="4 5" key="1">
    <citation type="submission" date="2018-08" db="EMBL/GenBank/DDBJ databases">
        <title>Genomic Encyclopedia of Archaeal and Bacterial Type Strains, Phase II (KMG-II): from individual species to whole genera.</title>
        <authorList>
            <person name="Goeker M."/>
        </authorList>
    </citation>
    <scope>NUCLEOTIDE SEQUENCE [LARGE SCALE GENOMIC DNA]</scope>
    <source>
        <strain evidence="4 5">DSM 45791</strain>
    </source>
</reference>
<gene>
    <name evidence="4" type="ORF">BCF44_105251</name>
</gene>
<organism evidence="4 5">
    <name type="scientific">Kutzneria buriramensis</name>
    <dbReference type="NCBI Taxonomy" id="1045776"/>
    <lineage>
        <taxon>Bacteria</taxon>
        <taxon>Bacillati</taxon>
        <taxon>Actinomycetota</taxon>
        <taxon>Actinomycetes</taxon>
        <taxon>Pseudonocardiales</taxon>
        <taxon>Pseudonocardiaceae</taxon>
        <taxon>Kutzneria</taxon>
    </lineage>
</organism>
<dbReference type="InterPro" id="IPR025326">
    <property type="entry name" value="DUF4232"/>
</dbReference>
<evidence type="ECO:0000259" key="3">
    <source>
        <dbReference type="Pfam" id="PF14016"/>
    </source>
</evidence>